<dbReference type="PANTHER" id="PTHR37036:SF2">
    <property type="entry name" value="DUF1861 FAMILY PROTEIN"/>
    <property type="match status" value="1"/>
</dbReference>
<comment type="caution">
    <text evidence="1">The sequence shown here is derived from an EMBL/GenBank/DDBJ whole genome shotgun (WGS) entry which is preliminary data.</text>
</comment>
<keyword evidence="2" id="KW-1185">Reference proteome</keyword>
<evidence type="ECO:0000313" key="2">
    <source>
        <dbReference type="Proteomes" id="UP000310636"/>
    </source>
</evidence>
<evidence type="ECO:0000313" key="1">
    <source>
        <dbReference type="EMBL" id="THF84161.1"/>
    </source>
</evidence>
<proteinExistence type="predicted"/>
<dbReference type="InterPro" id="IPR023296">
    <property type="entry name" value="Glyco_hydro_beta-prop_sf"/>
</dbReference>
<dbReference type="InterPro" id="IPR015045">
    <property type="entry name" value="MPT-1-like_LmxM"/>
</dbReference>
<dbReference type="Pfam" id="PF08950">
    <property type="entry name" value="DUF1861"/>
    <property type="match status" value="1"/>
</dbReference>
<dbReference type="PANTHER" id="PTHR37036">
    <property type="match status" value="1"/>
</dbReference>
<gene>
    <name evidence="1" type="ORF">E6C55_02350</name>
</gene>
<accession>A0A4S4C9T2</accession>
<sequence length="330" mass="37199">MQVNDTMERRRRFEATKQVYESEKLRFIGVDGYDVYNVSIPFESDGRRCLFGRVERREEWARSWVRLFENTGKDEWTLAPNSMIYPLEDPCVSVLGGELLLGGTHVRYRQGAVDTLYAYFYRGTDPKDLVYFATGPDGMKDIRLVELADGRIGVFTRPKGLEIARRYGSLAMIGFTVFGSLDELTPETIEQAPYLTGLYDKDEWGGCNQAYLLDDGRIGVIGHHGYKNVSEDGEPILSYMAVSFVLDPDSREWTDYRIIATRSCYPAGPAKRPRLIDCVFAAGIELRADGKTILYGGIGDTEAGRIVIDNPFEPHGRIVSRTTDKGPPSR</sequence>
<dbReference type="Gene3D" id="2.115.10.20">
    <property type="entry name" value="Glycosyl hydrolase domain, family 43"/>
    <property type="match status" value="1"/>
</dbReference>
<reference evidence="1 2" key="1">
    <citation type="submission" date="2019-04" db="EMBL/GenBank/DDBJ databases">
        <title>Cohnella sp. nov. isolated from preserved vegetables.</title>
        <authorList>
            <person name="Lin S.-Y."/>
            <person name="Hung M.-H."/>
            <person name="Young C.-C."/>
        </authorList>
    </citation>
    <scope>NUCLEOTIDE SEQUENCE [LARGE SCALE GENOMIC DNA]</scope>
    <source>
        <strain evidence="1 2">CC-MHH1044</strain>
    </source>
</reference>
<dbReference type="RefSeq" id="WP_136368163.1">
    <property type="nucleotide sequence ID" value="NZ_SSOB01000002.1"/>
</dbReference>
<protein>
    <submittedName>
        <fullName evidence="1">DUF1861 family protein</fullName>
    </submittedName>
</protein>
<dbReference type="Proteomes" id="UP000310636">
    <property type="component" value="Unassembled WGS sequence"/>
</dbReference>
<name>A0A4S4C9T2_9BACL</name>
<dbReference type="SUPFAM" id="SSF75005">
    <property type="entry name" value="Arabinanase/levansucrase/invertase"/>
    <property type="match status" value="1"/>
</dbReference>
<organism evidence="1 2">
    <name type="scientific">Cohnella fermenti</name>
    <dbReference type="NCBI Taxonomy" id="2565925"/>
    <lineage>
        <taxon>Bacteria</taxon>
        <taxon>Bacillati</taxon>
        <taxon>Bacillota</taxon>
        <taxon>Bacilli</taxon>
        <taxon>Bacillales</taxon>
        <taxon>Paenibacillaceae</taxon>
        <taxon>Cohnella</taxon>
    </lineage>
</organism>
<dbReference type="EMBL" id="SSOB01000002">
    <property type="protein sequence ID" value="THF84161.1"/>
    <property type="molecule type" value="Genomic_DNA"/>
</dbReference>
<dbReference type="OrthoDB" id="7544904at2"/>
<dbReference type="AlphaFoldDB" id="A0A4S4C9T2"/>